<feature type="domain" description="Prion-inhibition and propagation HeLo" evidence="2">
    <location>
        <begin position="7"/>
        <end position="103"/>
    </location>
</feature>
<dbReference type="AlphaFoldDB" id="A0A086TCA6"/>
<sequence>MEAAGLALTVVSLYRACAHIAEKIETYKAFETDSDRLNVQFHAERQRFVAWGRLAGLVDAKNDQKLHQALLDDEVRNVVEDHLRVIEQILHANDKSAGSQGQGEPGNASSTWKRRIRVIRWVLKTKVERTAQLKLFCELVQQLHNLVPVDNLKDDRLNGDCDVKAEDRKELNAWIMGQQFSDGTRENYGNAIERRLDGTCNWILKRKAFTRWCGQEPTSKVSKFLWIHGPAGFGKTVLCAHMIKHLLSLEIGPVVHVFSEYGNFREDPYTAVRSWVSQLVAENNIAYELAKAKSEPDVNQAAPKSVVVELLGEILRAVPHSCLVLDGLDECLQSGPTKAASKFLQSLDCILAKTTTRILITSRDEPEIRSALVTLRYSELTEYKITPEDVHNDIQSYSQSIIDGNRKLSKQSQEFRDSLSQRMVDRCQGQFLWLKLQEEPLRRGLNRQHLQKLIEESPPGISNIYWRYANLCQQLQRG</sequence>
<dbReference type="PANTHER" id="PTHR10039">
    <property type="entry name" value="AMELOGENIN"/>
    <property type="match status" value="1"/>
</dbReference>
<comment type="caution">
    <text evidence="4">The sequence shown here is derived from an EMBL/GenBank/DDBJ whole genome shotgun (WGS) entry which is preliminary data.</text>
</comment>
<dbReference type="InterPro" id="IPR027417">
    <property type="entry name" value="P-loop_NTPase"/>
</dbReference>
<keyword evidence="1" id="KW-0677">Repeat</keyword>
<evidence type="ECO:0000259" key="3">
    <source>
        <dbReference type="Pfam" id="PF24883"/>
    </source>
</evidence>
<dbReference type="Pfam" id="PF24883">
    <property type="entry name" value="NPHP3_N"/>
    <property type="match status" value="1"/>
</dbReference>
<proteinExistence type="predicted"/>
<dbReference type="STRING" id="857340.A0A086TCA6"/>
<protein>
    <submittedName>
        <fullName evidence="4">Vegetative incompatibility protein HET-E-like protein</fullName>
    </submittedName>
</protein>
<keyword evidence="5" id="KW-1185">Reference proteome</keyword>
<name>A0A086TCA6_HAPC1</name>
<dbReference type="Gene3D" id="1.20.120.1020">
    <property type="entry name" value="Prion-inhibition and propagation, HeLo domain"/>
    <property type="match status" value="1"/>
</dbReference>
<dbReference type="InterPro" id="IPR029498">
    <property type="entry name" value="HeLo_dom"/>
</dbReference>
<gene>
    <name evidence="4" type="ORF">ACRE_020660</name>
</gene>
<reference evidence="5" key="1">
    <citation type="journal article" date="2014" name="Genome Announc.">
        <title>Genome sequence and annotation of Acremonium chrysogenum, producer of the beta-lactam antibiotic cephalosporin C.</title>
        <authorList>
            <person name="Terfehr D."/>
            <person name="Dahlmann T.A."/>
            <person name="Specht T."/>
            <person name="Zadra I."/>
            <person name="Kuernsteiner H."/>
            <person name="Kueck U."/>
        </authorList>
    </citation>
    <scope>NUCLEOTIDE SEQUENCE [LARGE SCALE GENOMIC DNA]</scope>
    <source>
        <strain evidence="5">ATCC 11550 / CBS 779.69 / DSM 880 / IAM 14645 / JCM 23072 / IMI 49137</strain>
    </source>
</reference>
<dbReference type="SUPFAM" id="SSF52540">
    <property type="entry name" value="P-loop containing nucleoside triphosphate hydrolases"/>
    <property type="match status" value="1"/>
</dbReference>
<feature type="domain" description="Nephrocystin 3-like N-terminal" evidence="3">
    <location>
        <begin position="198"/>
        <end position="363"/>
    </location>
</feature>
<evidence type="ECO:0000313" key="4">
    <source>
        <dbReference type="EMBL" id="KFH46988.1"/>
    </source>
</evidence>
<dbReference type="EMBL" id="JPKY01000013">
    <property type="protein sequence ID" value="KFH46988.1"/>
    <property type="molecule type" value="Genomic_DNA"/>
</dbReference>
<dbReference type="HOGENOM" id="CLU_000288_34_8_1"/>
<dbReference type="OrthoDB" id="539213at2759"/>
<dbReference type="PANTHER" id="PTHR10039:SF16">
    <property type="entry name" value="GPI INOSITOL-DEACYLASE"/>
    <property type="match status" value="1"/>
</dbReference>
<dbReference type="InterPro" id="IPR038305">
    <property type="entry name" value="HeLo_sf"/>
</dbReference>
<accession>A0A086TCA6</accession>
<evidence type="ECO:0000259" key="2">
    <source>
        <dbReference type="Pfam" id="PF14479"/>
    </source>
</evidence>
<dbReference type="Gene3D" id="3.40.50.300">
    <property type="entry name" value="P-loop containing nucleotide triphosphate hydrolases"/>
    <property type="match status" value="1"/>
</dbReference>
<dbReference type="Pfam" id="PF14479">
    <property type="entry name" value="HeLo"/>
    <property type="match status" value="1"/>
</dbReference>
<dbReference type="Proteomes" id="UP000029964">
    <property type="component" value="Unassembled WGS sequence"/>
</dbReference>
<evidence type="ECO:0000313" key="5">
    <source>
        <dbReference type="Proteomes" id="UP000029964"/>
    </source>
</evidence>
<evidence type="ECO:0000256" key="1">
    <source>
        <dbReference type="ARBA" id="ARBA00022737"/>
    </source>
</evidence>
<organism evidence="4 5">
    <name type="scientific">Hapsidospora chrysogenum (strain ATCC 11550 / CBS 779.69 / DSM 880 / IAM 14645 / JCM 23072 / IMI 49137)</name>
    <name type="common">Acremonium chrysogenum</name>
    <dbReference type="NCBI Taxonomy" id="857340"/>
    <lineage>
        <taxon>Eukaryota</taxon>
        <taxon>Fungi</taxon>
        <taxon>Dikarya</taxon>
        <taxon>Ascomycota</taxon>
        <taxon>Pezizomycotina</taxon>
        <taxon>Sordariomycetes</taxon>
        <taxon>Hypocreomycetidae</taxon>
        <taxon>Hypocreales</taxon>
        <taxon>Bionectriaceae</taxon>
        <taxon>Hapsidospora</taxon>
    </lineage>
</organism>
<dbReference type="InterPro" id="IPR056884">
    <property type="entry name" value="NPHP3-like_N"/>
</dbReference>